<organism evidence="9 10">
    <name type="scientific">Undibacter mobilis</name>
    <dbReference type="NCBI Taxonomy" id="2292256"/>
    <lineage>
        <taxon>Bacteria</taxon>
        <taxon>Pseudomonadati</taxon>
        <taxon>Pseudomonadota</taxon>
        <taxon>Alphaproteobacteria</taxon>
        <taxon>Hyphomicrobiales</taxon>
        <taxon>Nitrobacteraceae</taxon>
        <taxon>Undibacter</taxon>
    </lineage>
</organism>
<comment type="caution">
    <text evidence="9">The sequence shown here is derived from an EMBL/GenBank/DDBJ whole genome shotgun (WGS) entry which is preliminary data.</text>
</comment>
<dbReference type="PANTHER" id="PTHR31272">
    <property type="entry name" value="CYTOCHROME C-TYPE BIOGENESIS PROTEIN HI_1454-RELATED"/>
    <property type="match status" value="1"/>
</dbReference>
<feature type="domain" description="Cytochrome C biogenesis protein transmembrane" evidence="8">
    <location>
        <begin position="8"/>
        <end position="201"/>
    </location>
</feature>
<keyword evidence="4" id="KW-0201">Cytochrome c-type biogenesis</keyword>
<keyword evidence="10" id="KW-1185">Reference proteome</keyword>
<dbReference type="InterPro" id="IPR051790">
    <property type="entry name" value="Cytochrome_c-biogenesis_DsbD"/>
</dbReference>
<evidence type="ECO:0000256" key="2">
    <source>
        <dbReference type="ARBA" id="ARBA00006143"/>
    </source>
</evidence>
<dbReference type="Pfam" id="PF02683">
    <property type="entry name" value="DsbD_TM"/>
    <property type="match status" value="1"/>
</dbReference>
<gene>
    <name evidence="9" type="ORF">DXH78_14105</name>
</gene>
<dbReference type="GO" id="GO:0016020">
    <property type="term" value="C:membrane"/>
    <property type="evidence" value="ECO:0007669"/>
    <property type="project" value="UniProtKB-SubCell"/>
</dbReference>
<feature type="transmembrane region" description="Helical" evidence="7">
    <location>
        <begin position="129"/>
        <end position="159"/>
    </location>
</feature>
<evidence type="ECO:0000313" key="10">
    <source>
        <dbReference type="Proteomes" id="UP000263993"/>
    </source>
</evidence>
<keyword evidence="6 7" id="KW-0472">Membrane</keyword>
<feature type="transmembrane region" description="Helical" evidence="7">
    <location>
        <begin position="171"/>
        <end position="192"/>
    </location>
</feature>
<dbReference type="GO" id="GO:0017004">
    <property type="term" value="P:cytochrome complex assembly"/>
    <property type="evidence" value="ECO:0007669"/>
    <property type="project" value="UniProtKB-KW"/>
</dbReference>
<dbReference type="RefSeq" id="WP_115517630.1">
    <property type="nucleotide sequence ID" value="NZ_QRGO01000001.1"/>
</dbReference>
<comment type="similarity">
    <text evidence="2">Belongs to the DsbD family.</text>
</comment>
<dbReference type="PANTHER" id="PTHR31272:SF4">
    <property type="entry name" value="CYTOCHROME C-TYPE BIOGENESIS PROTEIN HI_1454-RELATED"/>
    <property type="match status" value="1"/>
</dbReference>
<dbReference type="OrthoDB" id="9803065at2"/>
<evidence type="ECO:0000256" key="6">
    <source>
        <dbReference type="ARBA" id="ARBA00023136"/>
    </source>
</evidence>
<dbReference type="EMBL" id="QRGO01000001">
    <property type="protein sequence ID" value="RDV05605.1"/>
    <property type="molecule type" value="Genomic_DNA"/>
</dbReference>
<proteinExistence type="inferred from homology"/>
<evidence type="ECO:0000256" key="7">
    <source>
        <dbReference type="SAM" id="Phobius"/>
    </source>
</evidence>
<reference evidence="10" key="1">
    <citation type="submission" date="2018-08" db="EMBL/GenBank/DDBJ databases">
        <authorList>
            <person name="Kim S.-J."/>
            <person name="Jung G.-Y."/>
        </authorList>
    </citation>
    <scope>NUCLEOTIDE SEQUENCE [LARGE SCALE GENOMIC DNA]</scope>
    <source>
        <strain evidence="10">GY_H</strain>
    </source>
</reference>
<feature type="transmembrane region" description="Helical" evidence="7">
    <location>
        <begin position="212"/>
        <end position="234"/>
    </location>
</feature>
<evidence type="ECO:0000313" key="9">
    <source>
        <dbReference type="EMBL" id="RDV05605.1"/>
    </source>
</evidence>
<feature type="transmembrane region" description="Helical" evidence="7">
    <location>
        <begin position="89"/>
        <end position="109"/>
    </location>
</feature>
<evidence type="ECO:0000256" key="5">
    <source>
        <dbReference type="ARBA" id="ARBA00022989"/>
    </source>
</evidence>
<protein>
    <submittedName>
        <fullName evidence="9">Cytochrome c biogenesis protein CcdA</fullName>
    </submittedName>
</protein>
<name>A0A371BDB9_9BRAD</name>
<accession>A0A371BDB9</accession>
<evidence type="ECO:0000259" key="8">
    <source>
        <dbReference type="Pfam" id="PF02683"/>
    </source>
</evidence>
<sequence length="244" mass="24999">MSLDVTASGAFVAGLLSFASPCVLPLVPAYLAYMGGVSVGELRDGENRRARLRVLAAALAFVAGFSAVFVALGATASVIGQAVSAHLGLLGYVAGILIIVMGLHFLGVFRIGLLDRTARVGVSQKPAGLAGAFLIGLAFGFGWSPCVGPVLAAILLIAGASESAGEGARLLFIYSLGIGVPFLMAATFAGAFMRWSGRNRARLALIEKAMGAFLIVAGVLIFTGQMPTIANWLIETFPALGKIG</sequence>
<feature type="transmembrane region" description="Helical" evidence="7">
    <location>
        <begin position="54"/>
        <end position="83"/>
    </location>
</feature>
<keyword evidence="3 7" id="KW-0812">Transmembrane</keyword>
<dbReference type="Proteomes" id="UP000263993">
    <property type="component" value="Unassembled WGS sequence"/>
</dbReference>
<dbReference type="InterPro" id="IPR003834">
    <property type="entry name" value="Cyt_c_assmbl_TM_dom"/>
</dbReference>
<keyword evidence="5 7" id="KW-1133">Transmembrane helix</keyword>
<feature type="transmembrane region" description="Helical" evidence="7">
    <location>
        <begin position="12"/>
        <end position="33"/>
    </location>
</feature>
<evidence type="ECO:0000256" key="3">
    <source>
        <dbReference type="ARBA" id="ARBA00022692"/>
    </source>
</evidence>
<evidence type="ECO:0000256" key="1">
    <source>
        <dbReference type="ARBA" id="ARBA00004141"/>
    </source>
</evidence>
<dbReference type="AlphaFoldDB" id="A0A371BDB9"/>
<comment type="subcellular location">
    <subcellularLocation>
        <location evidence="1">Membrane</location>
        <topology evidence="1">Multi-pass membrane protein</topology>
    </subcellularLocation>
</comment>
<evidence type="ECO:0000256" key="4">
    <source>
        <dbReference type="ARBA" id="ARBA00022748"/>
    </source>
</evidence>